<comment type="caution">
    <text evidence="2">The sequence shown here is derived from an EMBL/GenBank/DDBJ whole genome shotgun (WGS) entry which is preliminary data.</text>
</comment>
<dbReference type="OrthoDB" id="908718at2759"/>
<accession>A0A830C9L4</accession>
<proteinExistence type="predicted"/>
<dbReference type="InterPro" id="IPR058353">
    <property type="entry name" value="DUF8040"/>
</dbReference>
<gene>
    <name evidence="2" type="ORF">PHJA_001887800</name>
</gene>
<evidence type="ECO:0000313" key="2">
    <source>
        <dbReference type="EMBL" id="GFP97437.1"/>
    </source>
</evidence>
<evidence type="ECO:0000259" key="1">
    <source>
        <dbReference type="Pfam" id="PF26138"/>
    </source>
</evidence>
<feature type="domain" description="DUF8040" evidence="1">
    <location>
        <begin position="1"/>
        <end position="68"/>
    </location>
</feature>
<keyword evidence="3" id="KW-1185">Reference proteome</keyword>
<dbReference type="Proteomes" id="UP000653305">
    <property type="component" value="Unassembled WGS sequence"/>
</dbReference>
<dbReference type="AlphaFoldDB" id="A0A830C9L4"/>
<protein>
    <recommendedName>
        <fullName evidence="1">DUF8040 domain-containing protein</fullName>
    </recommendedName>
</protein>
<dbReference type="EMBL" id="BMAC01000489">
    <property type="protein sequence ID" value="GFP97437.1"/>
    <property type="molecule type" value="Genomic_DNA"/>
</dbReference>
<evidence type="ECO:0000313" key="3">
    <source>
        <dbReference type="Proteomes" id="UP000653305"/>
    </source>
</evidence>
<organism evidence="2 3">
    <name type="scientific">Phtheirospermum japonicum</name>
    <dbReference type="NCBI Taxonomy" id="374723"/>
    <lineage>
        <taxon>Eukaryota</taxon>
        <taxon>Viridiplantae</taxon>
        <taxon>Streptophyta</taxon>
        <taxon>Embryophyta</taxon>
        <taxon>Tracheophyta</taxon>
        <taxon>Spermatophyta</taxon>
        <taxon>Magnoliopsida</taxon>
        <taxon>eudicotyledons</taxon>
        <taxon>Gunneridae</taxon>
        <taxon>Pentapetalae</taxon>
        <taxon>asterids</taxon>
        <taxon>lamiids</taxon>
        <taxon>Lamiales</taxon>
        <taxon>Orobanchaceae</taxon>
        <taxon>Orobanchaceae incertae sedis</taxon>
        <taxon>Phtheirospermum</taxon>
    </lineage>
</organism>
<reference evidence="2" key="1">
    <citation type="submission" date="2020-07" db="EMBL/GenBank/DDBJ databases">
        <title>Ethylene signaling mediates host invasion by parasitic plants.</title>
        <authorList>
            <person name="Yoshida S."/>
        </authorList>
    </citation>
    <scope>NUCLEOTIDE SEQUENCE</scope>
    <source>
        <strain evidence="2">Okayama</strain>
    </source>
</reference>
<name>A0A830C9L4_9LAMI</name>
<dbReference type="Pfam" id="PF26138">
    <property type="entry name" value="DUF8040"/>
    <property type="match status" value="1"/>
</dbReference>
<sequence length="134" mass="15520">MDRNAFGRLCILLRNVGSLVSSQNVQISEMIAIFLSVLAHHKKNRVLKFNFLRSGHTISITFNHVLDETWKWFKVRLLNKKYVTNGNLIGMISYLVGLFGSLRWNLYSGTCPIDHAAALQNSQRRISRERAWRM</sequence>